<comment type="caution">
    <text evidence="2">The sequence shown here is derived from an EMBL/GenBank/DDBJ whole genome shotgun (WGS) entry which is preliminary data.</text>
</comment>
<dbReference type="Proteomes" id="UP001597463">
    <property type="component" value="Unassembled WGS sequence"/>
</dbReference>
<protein>
    <recommendedName>
        <fullName evidence="4">DUF3592 domain-containing protein</fullName>
    </recommendedName>
</protein>
<reference evidence="3" key="1">
    <citation type="journal article" date="2019" name="Int. J. Syst. Evol. Microbiol.">
        <title>The Global Catalogue of Microorganisms (GCM) 10K type strain sequencing project: providing services to taxonomists for standard genome sequencing and annotation.</title>
        <authorList>
            <consortium name="The Broad Institute Genomics Platform"/>
            <consortium name="The Broad Institute Genome Sequencing Center for Infectious Disease"/>
            <person name="Wu L."/>
            <person name="Ma J."/>
        </authorList>
    </citation>
    <scope>NUCLEOTIDE SEQUENCE [LARGE SCALE GENOMIC DNA]</scope>
    <source>
        <strain evidence="3">TISTR 1906</strain>
    </source>
</reference>
<dbReference type="EMBL" id="JBHUMV010000007">
    <property type="protein sequence ID" value="MFD2755648.1"/>
    <property type="molecule type" value="Genomic_DNA"/>
</dbReference>
<feature type="transmembrane region" description="Helical" evidence="1">
    <location>
        <begin position="23"/>
        <end position="41"/>
    </location>
</feature>
<name>A0ABW5UPU2_9BURK</name>
<proteinExistence type="predicted"/>
<feature type="transmembrane region" description="Helical" evidence="1">
    <location>
        <begin position="94"/>
        <end position="120"/>
    </location>
</feature>
<keyword evidence="1" id="KW-0812">Transmembrane</keyword>
<keyword evidence="1" id="KW-1133">Transmembrane helix</keyword>
<evidence type="ECO:0000313" key="2">
    <source>
        <dbReference type="EMBL" id="MFD2755648.1"/>
    </source>
</evidence>
<organism evidence="2 3">
    <name type="scientific">Comamonas terrae</name>
    <dbReference type="NCBI Taxonomy" id="673548"/>
    <lineage>
        <taxon>Bacteria</taxon>
        <taxon>Pseudomonadati</taxon>
        <taxon>Pseudomonadota</taxon>
        <taxon>Betaproteobacteria</taxon>
        <taxon>Burkholderiales</taxon>
        <taxon>Comamonadaceae</taxon>
        <taxon>Comamonas</taxon>
    </lineage>
</organism>
<evidence type="ECO:0008006" key="4">
    <source>
        <dbReference type="Google" id="ProtNLM"/>
    </source>
</evidence>
<evidence type="ECO:0000313" key="3">
    <source>
        <dbReference type="Proteomes" id="UP001597463"/>
    </source>
</evidence>
<sequence length="206" mass="22807">MSPLDDIHANRTGKPKMSRRQKWLACAFLLAMLGAVVPVMVNRSFVPSASWQARALYLSIALLAISGVLLRNWHRRGLWQPGPPWPAYGPVRRGMMLLLCLGFMLFIFWLNLAATLPMAYTAVLGKREVREAMVEAKRGSGRRSCAHQLKVQGVNYLFFEFCIDADDYDALPSGPLPARLLVRQSYFGELIGSLHLSVPAPPGAAG</sequence>
<accession>A0ABW5UPU2</accession>
<evidence type="ECO:0000256" key="1">
    <source>
        <dbReference type="SAM" id="Phobius"/>
    </source>
</evidence>
<feature type="transmembrane region" description="Helical" evidence="1">
    <location>
        <begin position="53"/>
        <end position="73"/>
    </location>
</feature>
<gene>
    <name evidence="2" type="ORF">ACFSW6_16360</name>
</gene>
<keyword evidence="1" id="KW-0472">Membrane</keyword>
<keyword evidence="3" id="KW-1185">Reference proteome</keyword>
<dbReference type="RefSeq" id="WP_066482026.1">
    <property type="nucleotide sequence ID" value="NZ_BCNT01000017.1"/>
</dbReference>